<dbReference type="Gene3D" id="3.40.718.10">
    <property type="entry name" value="Isopropylmalate Dehydrogenase"/>
    <property type="match status" value="1"/>
</dbReference>
<dbReference type="EC" id="2.3.1.274" evidence="9"/>
<keyword evidence="8" id="KW-1208">Phospholipid metabolism</keyword>
<evidence type="ECO:0000256" key="3">
    <source>
        <dbReference type="ARBA" id="ARBA00022490"/>
    </source>
</evidence>
<evidence type="ECO:0000256" key="2">
    <source>
        <dbReference type="ARBA" id="ARBA00004496"/>
    </source>
</evidence>
<keyword evidence="11" id="KW-0012">Acyltransferase</keyword>
<dbReference type="GO" id="GO:0008654">
    <property type="term" value="P:phospholipid biosynthetic process"/>
    <property type="evidence" value="ECO:0007669"/>
    <property type="project" value="UniProtKB-KW"/>
</dbReference>
<comment type="subunit">
    <text evidence="10">Homodimer. Probably interacts with PlsY.</text>
</comment>
<name>A0A644UKP2_9ZZZZ</name>
<dbReference type="NCBIfam" id="TIGR00182">
    <property type="entry name" value="plsX"/>
    <property type="match status" value="1"/>
</dbReference>
<dbReference type="HAMAP" id="MF_00019">
    <property type="entry name" value="PlsX"/>
    <property type="match status" value="1"/>
</dbReference>
<evidence type="ECO:0000256" key="9">
    <source>
        <dbReference type="ARBA" id="ARBA00024069"/>
    </source>
</evidence>
<keyword evidence="3" id="KW-0963">Cytoplasm</keyword>
<protein>
    <recommendedName>
        <fullName evidence="9">phosphate acyltransferase</fullName>
        <ecNumber evidence="9">2.3.1.274</ecNumber>
    </recommendedName>
</protein>
<evidence type="ECO:0000313" key="11">
    <source>
        <dbReference type="EMBL" id="MPL79598.1"/>
    </source>
</evidence>
<dbReference type="InterPro" id="IPR003664">
    <property type="entry name" value="FA_synthesis"/>
</dbReference>
<evidence type="ECO:0000256" key="5">
    <source>
        <dbReference type="ARBA" id="ARBA00022679"/>
    </source>
</evidence>
<dbReference type="AlphaFoldDB" id="A0A644UKP2"/>
<dbReference type="SUPFAM" id="SSF53659">
    <property type="entry name" value="Isocitrate/Isopropylmalate dehydrogenase-like"/>
    <property type="match status" value="1"/>
</dbReference>
<comment type="caution">
    <text evidence="11">The sequence shown here is derived from an EMBL/GenBank/DDBJ whole genome shotgun (WGS) entry which is preliminary data.</text>
</comment>
<dbReference type="GO" id="GO:0005737">
    <property type="term" value="C:cytoplasm"/>
    <property type="evidence" value="ECO:0007669"/>
    <property type="project" value="UniProtKB-SubCell"/>
</dbReference>
<dbReference type="PANTHER" id="PTHR30100:SF1">
    <property type="entry name" value="PHOSPHATE ACYLTRANSFERASE"/>
    <property type="match status" value="1"/>
</dbReference>
<evidence type="ECO:0000256" key="6">
    <source>
        <dbReference type="ARBA" id="ARBA00023098"/>
    </source>
</evidence>
<evidence type="ECO:0000256" key="7">
    <source>
        <dbReference type="ARBA" id="ARBA00023209"/>
    </source>
</evidence>
<keyword evidence="4" id="KW-0444">Lipid biosynthesis</keyword>
<accession>A0A644UKP2</accession>
<dbReference type="GO" id="GO:0006633">
    <property type="term" value="P:fatty acid biosynthetic process"/>
    <property type="evidence" value="ECO:0007669"/>
    <property type="project" value="InterPro"/>
</dbReference>
<keyword evidence="6" id="KW-0443">Lipid metabolism</keyword>
<proteinExistence type="inferred from homology"/>
<dbReference type="Pfam" id="PF02504">
    <property type="entry name" value="FA_synthesis"/>
    <property type="match status" value="1"/>
</dbReference>
<comment type="catalytic activity">
    <reaction evidence="1">
        <text>a fatty acyl-[ACP] + phosphate = an acyl phosphate + holo-[ACP]</text>
        <dbReference type="Rhea" id="RHEA:42292"/>
        <dbReference type="Rhea" id="RHEA-COMP:9685"/>
        <dbReference type="Rhea" id="RHEA-COMP:14125"/>
        <dbReference type="ChEBI" id="CHEBI:43474"/>
        <dbReference type="ChEBI" id="CHEBI:59918"/>
        <dbReference type="ChEBI" id="CHEBI:64479"/>
        <dbReference type="ChEBI" id="CHEBI:138651"/>
        <dbReference type="EC" id="2.3.1.274"/>
    </reaction>
</comment>
<reference evidence="11" key="1">
    <citation type="submission" date="2019-08" db="EMBL/GenBank/DDBJ databases">
        <authorList>
            <person name="Kucharzyk K."/>
            <person name="Murdoch R.W."/>
            <person name="Higgins S."/>
            <person name="Loffler F."/>
        </authorList>
    </citation>
    <scope>NUCLEOTIDE SEQUENCE</scope>
</reference>
<dbReference type="GO" id="GO:0043811">
    <property type="term" value="F:phosphate:acyl-[acyl carrier protein] acyltransferase activity"/>
    <property type="evidence" value="ECO:0007669"/>
    <property type="project" value="UniProtKB-EC"/>
</dbReference>
<evidence type="ECO:0000256" key="4">
    <source>
        <dbReference type="ARBA" id="ARBA00022516"/>
    </source>
</evidence>
<dbReference type="PIRSF" id="PIRSF002465">
    <property type="entry name" value="Phsphlp_syn_PlsX"/>
    <property type="match status" value="1"/>
</dbReference>
<keyword evidence="5 11" id="KW-0808">Transferase</keyword>
<sequence length="306" mass="32948">MGGDFAPKATVLGAILAQKELSSEDRIVLFGNRDLIEEEIKLNNASVNDFDIVNAEDIIDMHDKPIKALSNKPNSSIAVGFQHLKEGKIDTFASAGNTGVMLVGTMYSVGATEGILRPCLAALLPKEKGGVTVLVDVGVNPDAKPELIYQFGLLGSIYAQYALNIDNPRVGLLNIGEEDEKGNAQCLASFQLMKGSKDFNFIGNAEPIEIFKDNFDVIACDGFVGNLIMKNTEAFARTMVKGGMINDFIKNCNYEIYGGLPLLGANGVVIIGHGVSNERAIKTMVLQSKSISNSHINEHIDKVLRG</sequence>
<comment type="subcellular location">
    <subcellularLocation>
        <location evidence="2">Cytoplasm</location>
    </subcellularLocation>
</comment>
<organism evidence="11">
    <name type="scientific">bioreactor metagenome</name>
    <dbReference type="NCBI Taxonomy" id="1076179"/>
    <lineage>
        <taxon>unclassified sequences</taxon>
        <taxon>metagenomes</taxon>
        <taxon>ecological metagenomes</taxon>
    </lineage>
</organism>
<evidence type="ECO:0000256" key="8">
    <source>
        <dbReference type="ARBA" id="ARBA00023264"/>
    </source>
</evidence>
<evidence type="ECO:0000256" key="10">
    <source>
        <dbReference type="ARBA" id="ARBA00046608"/>
    </source>
</evidence>
<keyword evidence="7" id="KW-0594">Phospholipid biosynthesis</keyword>
<dbReference type="PANTHER" id="PTHR30100">
    <property type="entry name" value="FATTY ACID/PHOSPHOLIPID SYNTHESIS PROTEIN PLSX"/>
    <property type="match status" value="1"/>
</dbReference>
<dbReference type="InterPro" id="IPR012281">
    <property type="entry name" value="Phospholipid_synth_PlsX-like"/>
</dbReference>
<dbReference type="EMBL" id="VSSQ01000128">
    <property type="protein sequence ID" value="MPL79598.1"/>
    <property type="molecule type" value="Genomic_DNA"/>
</dbReference>
<evidence type="ECO:0000256" key="1">
    <source>
        <dbReference type="ARBA" id="ARBA00001232"/>
    </source>
</evidence>
<gene>
    <name evidence="11" type="primary">plsX_7</name>
    <name evidence="11" type="ORF">SDC9_25482</name>
</gene>